<sequence>MLAWRRRVLALPLLVVSLAGARDACASDATLLAQAQPAPQASPTPSPSPTSAAPAADAQTAAPEEPIGNVATVTGIATVIRDKNSYPLKARDDIYLNDVVQTASNSSLSIAFNDSTTFNLSASAKITIDNYVYEDGGKQNSAIFDVGKGTVAFVAAAVAKTGDMKITTPTATLGIRGTTGVIDVPANATAVAAANNVNIKLYPDADGRVGHIDVNDRTSGARLGALTQGASGFAIRPGTGGARLAAVPITIAPQQVARDRVFVSQVHQAQTTGRQIVTEQREFRRANPTAAPRLPRPVQPAQPQQQQPRPNGQPGQQPQRPNGQPGQNNRPGQQQQQQPGAPNRQGTQQPGTQQPQRQGQGGAGQPGTPRTGQGQQQGAPRAGQTPPGGATNPPAPRSGQAPSSQPGTTPQPGATPAQQSPRSGQQSQPVPNAVQPQQGGLQRQPGLQQRLPGVTRPAPRKPVPPPKEKKERR</sequence>
<feature type="region of interest" description="Disordered" evidence="1">
    <location>
        <begin position="36"/>
        <end position="64"/>
    </location>
</feature>
<proteinExistence type="predicted"/>
<feature type="compositionally biased region" description="Low complexity" evidence="1">
    <location>
        <begin position="404"/>
        <end position="457"/>
    </location>
</feature>
<evidence type="ECO:0000256" key="1">
    <source>
        <dbReference type="SAM" id="MobiDB-lite"/>
    </source>
</evidence>
<protein>
    <recommendedName>
        <fullName evidence="3">FecR protein domain-containing protein</fullName>
    </recommendedName>
</protein>
<feature type="chain" id="PRO_5045159449" description="FecR protein domain-containing protein" evidence="2">
    <location>
        <begin position="22"/>
        <end position="473"/>
    </location>
</feature>
<accession>A0ABQ6BC08</accession>
<feature type="signal peptide" evidence="2">
    <location>
        <begin position="1"/>
        <end position="21"/>
    </location>
</feature>
<dbReference type="Pfam" id="PF04773">
    <property type="entry name" value="FecR"/>
    <property type="match status" value="1"/>
</dbReference>
<feature type="compositionally biased region" description="Low complexity" evidence="1">
    <location>
        <begin position="49"/>
        <end position="63"/>
    </location>
</feature>
<organism evidence="4 5">
    <name type="scientific">Bradyrhizobium iriomotense</name>
    <dbReference type="NCBI Taxonomy" id="441950"/>
    <lineage>
        <taxon>Bacteria</taxon>
        <taxon>Pseudomonadati</taxon>
        <taxon>Pseudomonadota</taxon>
        <taxon>Alphaproteobacteria</taxon>
        <taxon>Hyphomicrobiales</taxon>
        <taxon>Nitrobacteraceae</taxon>
        <taxon>Bradyrhizobium</taxon>
    </lineage>
</organism>
<keyword evidence="5" id="KW-1185">Reference proteome</keyword>
<evidence type="ECO:0000313" key="4">
    <source>
        <dbReference type="EMBL" id="GLR91914.1"/>
    </source>
</evidence>
<evidence type="ECO:0000259" key="3">
    <source>
        <dbReference type="Pfam" id="PF04773"/>
    </source>
</evidence>
<dbReference type="RefSeq" id="WP_284275647.1">
    <property type="nucleotide sequence ID" value="NZ_BSOW01000057.1"/>
</dbReference>
<gene>
    <name evidence="4" type="ORF">GCM10007857_86320</name>
</gene>
<dbReference type="Proteomes" id="UP001156905">
    <property type="component" value="Unassembled WGS sequence"/>
</dbReference>
<dbReference type="PANTHER" id="PTHR38731:SF1">
    <property type="entry name" value="FECR PROTEIN DOMAIN-CONTAINING PROTEIN"/>
    <property type="match status" value="1"/>
</dbReference>
<dbReference type="PANTHER" id="PTHR38731">
    <property type="entry name" value="LIPL45-RELATED LIPOPROTEIN-RELATED"/>
    <property type="match status" value="1"/>
</dbReference>
<name>A0ABQ6BC08_9BRAD</name>
<keyword evidence="2" id="KW-0732">Signal</keyword>
<feature type="compositionally biased region" description="Low complexity" evidence="1">
    <location>
        <begin position="366"/>
        <end position="392"/>
    </location>
</feature>
<feature type="compositionally biased region" description="Low complexity" evidence="1">
    <location>
        <begin position="301"/>
        <end position="358"/>
    </location>
</feature>
<evidence type="ECO:0000256" key="2">
    <source>
        <dbReference type="SAM" id="SignalP"/>
    </source>
</evidence>
<evidence type="ECO:0000313" key="5">
    <source>
        <dbReference type="Proteomes" id="UP001156905"/>
    </source>
</evidence>
<feature type="domain" description="FecR protein" evidence="3">
    <location>
        <begin position="98"/>
        <end position="191"/>
    </location>
</feature>
<dbReference type="EMBL" id="BSOW01000057">
    <property type="protein sequence ID" value="GLR91914.1"/>
    <property type="molecule type" value="Genomic_DNA"/>
</dbReference>
<reference evidence="5" key="1">
    <citation type="journal article" date="2019" name="Int. J. Syst. Evol. Microbiol.">
        <title>The Global Catalogue of Microorganisms (GCM) 10K type strain sequencing project: providing services to taxonomists for standard genome sequencing and annotation.</title>
        <authorList>
            <consortium name="The Broad Institute Genomics Platform"/>
            <consortium name="The Broad Institute Genome Sequencing Center for Infectious Disease"/>
            <person name="Wu L."/>
            <person name="Ma J."/>
        </authorList>
    </citation>
    <scope>NUCLEOTIDE SEQUENCE [LARGE SCALE GENOMIC DNA]</scope>
    <source>
        <strain evidence="5">NBRC 102520</strain>
    </source>
</reference>
<feature type="region of interest" description="Disordered" evidence="1">
    <location>
        <begin position="287"/>
        <end position="473"/>
    </location>
</feature>
<comment type="caution">
    <text evidence="4">The sequence shown here is derived from an EMBL/GenBank/DDBJ whole genome shotgun (WGS) entry which is preliminary data.</text>
</comment>
<dbReference type="InterPro" id="IPR006860">
    <property type="entry name" value="FecR"/>
</dbReference>